<sequence length="170" mass="18706">MHRSISRTTILERADRHPGEEAGFRSQLAAEHDRHPWRAAAMDARIDRVCVPQPIHPPESPDLVRSRCRNRPPIKPARRARRQKTSVEHGAGTGHPGIGHGTADARNQPAADAGRRASFRYRRHTARRKPSRLDCLLADIDRAPPPSPHGVDCGVAAGASLAARNPHGQR</sequence>
<evidence type="ECO:0000313" key="2">
    <source>
        <dbReference type="EMBL" id="BAR47350.1"/>
    </source>
</evidence>
<organism evidence="2 3">
    <name type="scientific">Methylobacterium aquaticum</name>
    <dbReference type="NCBI Taxonomy" id="270351"/>
    <lineage>
        <taxon>Bacteria</taxon>
        <taxon>Pseudomonadati</taxon>
        <taxon>Pseudomonadota</taxon>
        <taxon>Alphaproteobacteria</taxon>
        <taxon>Hyphomicrobiales</taxon>
        <taxon>Methylobacteriaceae</taxon>
        <taxon>Methylobacterium</taxon>
    </lineage>
</organism>
<evidence type="ECO:0000256" key="1">
    <source>
        <dbReference type="SAM" id="MobiDB-lite"/>
    </source>
</evidence>
<geneLocation type="plasmid" evidence="3">
    <name>pMaq22A_2p DNA</name>
</geneLocation>
<feature type="compositionally biased region" description="Basic residues" evidence="1">
    <location>
        <begin position="66"/>
        <end position="84"/>
    </location>
</feature>
<evidence type="ECO:0000313" key="3">
    <source>
        <dbReference type="Proteomes" id="UP000061432"/>
    </source>
</evidence>
<keyword evidence="2" id="KW-0614">Plasmid</keyword>
<feature type="compositionally biased region" description="Basic and acidic residues" evidence="1">
    <location>
        <begin position="10"/>
        <end position="23"/>
    </location>
</feature>
<feature type="region of interest" description="Disordered" evidence="1">
    <location>
        <begin position="57"/>
        <end position="128"/>
    </location>
</feature>
<reference evidence="3" key="2">
    <citation type="submission" date="2015-01" db="EMBL/GenBank/DDBJ databases">
        <title>Complete genome sequence of Methylobacterium aquaticum strain 22A.</title>
        <authorList>
            <person name="Tani A."/>
            <person name="Ogura Y."/>
            <person name="Hayashi T."/>
        </authorList>
    </citation>
    <scope>NUCLEOTIDE SEQUENCE [LARGE SCALE GENOMIC DNA]</scope>
    <source>
        <strain evidence="3">MA-22A</strain>
        <plasmid evidence="3">Plasmid pMaq22A_2p DNA</plasmid>
    </source>
</reference>
<dbReference type="AlphaFoldDB" id="A0A1Y0ZC61"/>
<feature type="compositionally biased region" description="Gly residues" evidence="1">
    <location>
        <begin position="91"/>
        <end position="100"/>
    </location>
</feature>
<gene>
    <name evidence="2" type="ORF">Maq22A_2p42655</name>
</gene>
<dbReference type="KEGG" id="maqu:Maq22A_2p42655"/>
<feature type="region of interest" description="Disordered" evidence="1">
    <location>
        <begin position="1"/>
        <end position="24"/>
    </location>
</feature>
<dbReference type="Proteomes" id="UP000061432">
    <property type="component" value="Plasmid pMaq22A_2p"/>
</dbReference>
<reference evidence="2 3" key="1">
    <citation type="journal article" date="2015" name="Genome Announc.">
        <title>Complete Genome Sequence of Methylobacterium aquaticum Strain 22A, Isolated from Racomitrium japonicum Moss.</title>
        <authorList>
            <person name="Tani A."/>
            <person name="Ogura Y."/>
            <person name="Hayashi T."/>
            <person name="Kimbara K."/>
        </authorList>
    </citation>
    <scope>NUCLEOTIDE SEQUENCE [LARGE SCALE GENOMIC DNA]</scope>
    <source>
        <strain evidence="2 3">MA-22A</strain>
        <plasmid evidence="3">Plasmid pMaq22A_2p DNA</plasmid>
    </source>
</reference>
<feature type="compositionally biased region" description="Basic residues" evidence="1">
    <location>
        <begin position="117"/>
        <end position="128"/>
    </location>
</feature>
<dbReference type="EMBL" id="AP014706">
    <property type="protein sequence ID" value="BAR47350.1"/>
    <property type="molecule type" value="Genomic_DNA"/>
</dbReference>
<proteinExistence type="predicted"/>
<name>A0A1Y0ZC61_9HYPH</name>
<accession>A0A1Y0ZC61</accession>
<protein>
    <submittedName>
        <fullName evidence="2">Uncharacterized protein</fullName>
    </submittedName>
</protein>